<feature type="region of interest" description="Disordered" evidence="1">
    <location>
        <begin position="136"/>
        <end position="252"/>
    </location>
</feature>
<keyword evidence="3" id="KW-1185">Reference proteome</keyword>
<evidence type="ECO:0000256" key="1">
    <source>
        <dbReference type="SAM" id="MobiDB-lite"/>
    </source>
</evidence>
<sequence>MPSGKKSRKRQYSAQAHAFASSTSTTRAFQLPPIPHKTKHTLNPDQAEMHEWDKYVEALQAETERAIGQRAAAAALFRQAHGYECPTRQEAAEQARLRAQAKAQAQEASARAKVKAQVQAQVAAQVHVAQQRFQAVQAAAAAASRRSALHPSQQRELLPAPSSALPRMGRREYEERRRRAEQEEQERLDRIRAWESRTRVSSNAAGPSGSGRTSAGGSGSHGNGRDSKSNSMPVDEDASSAKYLRGDRSSAA</sequence>
<feature type="compositionally biased region" description="Basic residues" evidence="1">
    <location>
        <begin position="1"/>
        <end position="11"/>
    </location>
</feature>
<evidence type="ECO:0000313" key="2">
    <source>
        <dbReference type="EMBL" id="PWN31157.1"/>
    </source>
</evidence>
<dbReference type="EMBL" id="KZ819662">
    <property type="protein sequence ID" value="PWN31157.1"/>
    <property type="molecule type" value="Genomic_DNA"/>
</dbReference>
<feature type="compositionally biased region" description="Low complexity" evidence="1">
    <location>
        <begin position="204"/>
        <end position="213"/>
    </location>
</feature>
<dbReference type="GeneID" id="37030842"/>
<accession>A0A316V0S6</accession>
<gene>
    <name evidence="2" type="ORF">BDZ90DRAFT_277553</name>
</gene>
<organism evidence="2 3">
    <name type="scientific">Jaminaea rosea</name>
    <dbReference type="NCBI Taxonomy" id="1569628"/>
    <lineage>
        <taxon>Eukaryota</taxon>
        <taxon>Fungi</taxon>
        <taxon>Dikarya</taxon>
        <taxon>Basidiomycota</taxon>
        <taxon>Ustilaginomycotina</taxon>
        <taxon>Exobasidiomycetes</taxon>
        <taxon>Microstromatales</taxon>
        <taxon>Microstromatales incertae sedis</taxon>
        <taxon>Jaminaea</taxon>
    </lineage>
</organism>
<dbReference type="RefSeq" id="XP_025365769.1">
    <property type="nucleotide sequence ID" value="XM_025509019.1"/>
</dbReference>
<proteinExistence type="predicted"/>
<feature type="compositionally biased region" description="Basic and acidic residues" evidence="1">
    <location>
        <begin position="169"/>
        <end position="198"/>
    </location>
</feature>
<name>A0A316V0S6_9BASI</name>
<dbReference type="AlphaFoldDB" id="A0A316V0S6"/>
<dbReference type="Proteomes" id="UP000245884">
    <property type="component" value="Unassembled WGS sequence"/>
</dbReference>
<evidence type="ECO:0000313" key="3">
    <source>
        <dbReference type="Proteomes" id="UP000245884"/>
    </source>
</evidence>
<protein>
    <submittedName>
        <fullName evidence="2">Uncharacterized protein</fullName>
    </submittedName>
</protein>
<feature type="region of interest" description="Disordered" evidence="1">
    <location>
        <begin position="1"/>
        <end position="41"/>
    </location>
</feature>
<feature type="compositionally biased region" description="Low complexity" evidence="1">
    <location>
        <begin position="136"/>
        <end position="146"/>
    </location>
</feature>
<reference evidence="2 3" key="1">
    <citation type="journal article" date="2018" name="Mol. Biol. Evol.">
        <title>Broad Genomic Sampling Reveals a Smut Pathogenic Ancestry of the Fungal Clade Ustilaginomycotina.</title>
        <authorList>
            <person name="Kijpornyongpan T."/>
            <person name="Mondo S.J."/>
            <person name="Barry K."/>
            <person name="Sandor L."/>
            <person name="Lee J."/>
            <person name="Lipzen A."/>
            <person name="Pangilinan J."/>
            <person name="LaButti K."/>
            <person name="Hainaut M."/>
            <person name="Henrissat B."/>
            <person name="Grigoriev I.V."/>
            <person name="Spatafora J.W."/>
            <person name="Aime M.C."/>
        </authorList>
    </citation>
    <scope>NUCLEOTIDE SEQUENCE [LARGE SCALE GENOMIC DNA]</scope>
    <source>
        <strain evidence="2 3">MCA 5214</strain>
    </source>
</reference>